<reference evidence="1" key="2">
    <citation type="journal article" date="2024" name="Int. J. Antimicrob. Agents">
        <title>Identification of a novel Providencia species showing multi-drug-resistant in three patients with hospital-acquired infection.</title>
        <authorList>
            <person name="Yang W."/>
            <person name="Chen J."/>
            <person name="Yang F."/>
            <person name="Ji P."/>
            <person name="Shen S."/>
            <person name="Yin D."/>
            <person name="Hu F."/>
        </authorList>
    </citation>
    <scope>NUCLEOTIDE SEQUENCE</scope>
    <source>
        <strain evidence="1">CRE-138-0111</strain>
    </source>
</reference>
<proteinExistence type="predicted"/>
<evidence type="ECO:0000313" key="2">
    <source>
        <dbReference type="Proteomes" id="UP001176478"/>
    </source>
</evidence>
<dbReference type="EMBL" id="JAUQTG010000019">
    <property type="protein sequence ID" value="MDO7858773.1"/>
    <property type="molecule type" value="Genomic_DNA"/>
</dbReference>
<gene>
    <name evidence="1" type="ORF">Q5E86_21015</name>
</gene>
<name>A0ABT9AVS3_9GAMM</name>
<accession>A0ABT9AVS3</accession>
<organism evidence="1 2">
    <name type="scientific">Providencia huashanensis</name>
    <dbReference type="NCBI Taxonomy" id="3037798"/>
    <lineage>
        <taxon>Bacteria</taxon>
        <taxon>Pseudomonadati</taxon>
        <taxon>Pseudomonadota</taxon>
        <taxon>Gammaproteobacteria</taxon>
        <taxon>Enterobacterales</taxon>
        <taxon>Morganellaceae</taxon>
        <taxon>Providencia</taxon>
    </lineage>
</organism>
<keyword evidence="2" id="KW-1185">Reference proteome</keyword>
<evidence type="ECO:0000313" key="1">
    <source>
        <dbReference type="EMBL" id="MDO7858773.1"/>
    </source>
</evidence>
<reference evidence="1" key="1">
    <citation type="submission" date="2023-07" db="EMBL/GenBank/DDBJ databases">
        <authorList>
            <person name="Yang W."/>
            <person name="Chen J."/>
            <person name="Ji P."/>
            <person name="Hu F."/>
        </authorList>
    </citation>
    <scope>NUCLEOTIDE SEQUENCE</scope>
    <source>
        <strain evidence="1">CRE-138-0111</strain>
    </source>
</reference>
<dbReference type="Proteomes" id="UP001176478">
    <property type="component" value="Unassembled WGS sequence"/>
</dbReference>
<sequence length="330" mass="37126">MSDKQEFIQSFIVTFSADAPIGSLPKEGLEFFHSSNRSVSFGFNRLSGKEAIGSFLRAFKPDHEFVQQLDELLAAPTPDEGALEDLRGWINAMEWTAEELLYELRSVGVISIVMNSIIYRGAFFHTEVTGAAYIGGKMESLELSGETVLKQLHQELNVQYVVWHLIVRSDRRPNIIATRKPVMNQLKIDKLKQQYVFTQDRGVFKVGIALLAKRAKAVAQWMGVVEPKSKAGSFEHYTECMAMMEKGHQYAKRTGLQCTGNLSPQLVGYEGERVSVVDNAGHTRSFWVARTLGWMPSHLEVDRLPAMFWQDNDEDDVLAAESYQSVVVIG</sequence>
<protein>
    <submittedName>
        <fullName evidence="1">Uncharacterized protein</fullName>
    </submittedName>
</protein>
<comment type="caution">
    <text evidence="1">The sequence shown here is derived from an EMBL/GenBank/DDBJ whole genome shotgun (WGS) entry which is preliminary data.</text>
</comment>